<evidence type="ECO:0000313" key="4">
    <source>
        <dbReference type="Proteomes" id="UP000663829"/>
    </source>
</evidence>
<keyword evidence="4" id="KW-1185">Reference proteome</keyword>
<comment type="caution">
    <text evidence="2">The sequence shown here is derived from an EMBL/GenBank/DDBJ whole genome shotgun (WGS) entry which is preliminary data.</text>
</comment>
<organism evidence="2 4">
    <name type="scientific">Didymodactylos carnosus</name>
    <dbReference type="NCBI Taxonomy" id="1234261"/>
    <lineage>
        <taxon>Eukaryota</taxon>
        <taxon>Metazoa</taxon>
        <taxon>Spiralia</taxon>
        <taxon>Gnathifera</taxon>
        <taxon>Rotifera</taxon>
        <taxon>Eurotatoria</taxon>
        <taxon>Bdelloidea</taxon>
        <taxon>Philodinida</taxon>
        <taxon>Philodinidae</taxon>
        <taxon>Didymodactylos</taxon>
    </lineage>
</organism>
<dbReference type="AlphaFoldDB" id="A0A816CMP2"/>
<evidence type="ECO:0000256" key="1">
    <source>
        <dbReference type="SAM" id="MobiDB-lite"/>
    </source>
</evidence>
<name>A0A816CMP2_9BILA</name>
<evidence type="ECO:0000313" key="2">
    <source>
        <dbReference type="EMBL" id="CAF1625484.1"/>
    </source>
</evidence>
<accession>A0A816CMP2</accession>
<dbReference type="Proteomes" id="UP000663829">
    <property type="component" value="Unassembled WGS sequence"/>
</dbReference>
<gene>
    <name evidence="2" type="ORF">GPM918_LOCUS44009</name>
    <name evidence="3" type="ORF">SRO942_LOCUS45682</name>
</gene>
<feature type="compositionally biased region" description="Basic residues" evidence="1">
    <location>
        <begin position="1"/>
        <end position="10"/>
    </location>
</feature>
<feature type="region of interest" description="Disordered" evidence="1">
    <location>
        <begin position="1"/>
        <end position="21"/>
    </location>
</feature>
<protein>
    <submittedName>
        <fullName evidence="2">Uncharacterized protein</fullName>
    </submittedName>
</protein>
<dbReference type="Proteomes" id="UP000681722">
    <property type="component" value="Unassembled WGS sequence"/>
</dbReference>
<dbReference type="EMBL" id="CAJOBC010109434">
    <property type="protein sequence ID" value="CAF4519120.1"/>
    <property type="molecule type" value="Genomic_DNA"/>
</dbReference>
<evidence type="ECO:0000313" key="3">
    <source>
        <dbReference type="EMBL" id="CAF4519120.1"/>
    </source>
</evidence>
<feature type="non-terminal residue" evidence="2">
    <location>
        <position position="87"/>
    </location>
</feature>
<reference evidence="2" key="1">
    <citation type="submission" date="2021-02" db="EMBL/GenBank/DDBJ databases">
        <authorList>
            <person name="Nowell W R."/>
        </authorList>
    </citation>
    <scope>NUCLEOTIDE SEQUENCE</scope>
</reference>
<sequence length="87" mass="10230">MTKRLSKKHQQSSQQDKDKDIDIDVHELARQIFQSKEFIEGVSSLIKKAIAPLQQRVKLLEDRLEKLESSHNHLATYDRRLNLRIHG</sequence>
<dbReference type="EMBL" id="CAJNOQ010041974">
    <property type="protein sequence ID" value="CAF1625484.1"/>
    <property type="molecule type" value="Genomic_DNA"/>
</dbReference>
<proteinExistence type="predicted"/>